<evidence type="ECO:0000256" key="1">
    <source>
        <dbReference type="ARBA" id="ARBA00022553"/>
    </source>
</evidence>
<reference evidence="4 5" key="1">
    <citation type="submission" date="2020-08" db="EMBL/GenBank/DDBJ databases">
        <title>Bridging the membrane lipid divide: bacteria of the FCB group superphylum have the potential to synthesize archaeal ether lipids.</title>
        <authorList>
            <person name="Villanueva L."/>
            <person name="Von Meijenfeldt F.A.B."/>
            <person name="Westbye A.B."/>
            <person name="Yadav S."/>
            <person name="Hopmans E.C."/>
            <person name="Dutilh B.E."/>
            <person name="Sinninghe Damste J.S."/>
        </authorList>
    </citation>
    <scope>NUCLEOTIDE SEQUENCE [LARGE SCALE GENOMIC DNA]</scope>
    <source>
        <strain evidence="4">NIOZ-UU47</strain>
    </source>
</reference>
<feature type="modified residue" description="4-aspartylphosphate" evidence="2">
    <location>
        <position position="49"/>
    </location>
</feature>
<organism evidence="4 5">
    <name type="scientific">Candidatus Desulfobia pelagia</name>
    <dbReference type="NCBI Taxonomy" id="2841692"/>
    <lineage>
        <taxon>Bacteria</taxon>
        <taxon>Pseudomonadati</taxon>
        <taxon>Thermodesulfobacteriota</taxon>
        <taxon>Desulfobulbia</taxon>
        <taxon>Desulfobulbales</taxon>
        <taxon>Desulfobulbaceae</taxon>
        <taxon>Candidatus Desulfobia</taxon>
    </lineage>
</organism>
<comment type="caution">
    <text evidence="4">The sequence shown here is derived from an EMBL/GenBank/DDBJ whole genome shotgun (WGS) entry which is preliminary data.</text>
</comment>
<evidence type="ECO:0000313" key="4">
    <source>
        <dbReference type="EMBL" id="MBC8316766.1"/>
    </source>
</evidence>
<keyword evidence="1 2" id="KW-0597">Phosphoprotein</keyword>
<dbReference type="AlphaFoldDB" id="A0A8J6NA21"/>
<dbReference type="Gene3D" id="3.40.50.2300">
    <property type="match status" value="1"/>
</dbReference>
<name>A0A8J6NA21_9BACT</name>
<dbReference type="PROSITE" id="PS50110">
    <property type="entry name" value="RESPONSE_REGULATORY"/>
    <property type="match status" value="1"/>
</dbReference>
<evidence type="ECO:0000313" key="5">
    <source>
        <dbReference type="Proteomes" id="UP000614424"/>
    </source>
</evidence>
<evidence type="ECO:0000256" key="2">
    <source>
        <dbReference type="PROSITE-ProRule" id="PRU00169"/>
    </source>
</evidence>
<accession>A0A8J6NA21</accession>
<dbReference type="InterPro" id="IPR011006">
    <property type="entry name" value="CheY-like_superfamily"/>
</dbReference>
<dbReference type="Proteomes" id="UP000614424">
    <property type="component" value="Unassembled WGS sequence"/>
</dbReference>
<dbReference type="EMBL" id="JACNJZ010000053">
    <property type="protein sequence ID" value="MBC8316766.1"/>
    <property type="molecule type" value="Genomic_DNA"/>
</dbReference>
<feature type="domain" description="Response regulatory" evidence="3">
    <location>
        <begin position="1"/>
        <end position="114"/>
    </location>
</feature>
<dbReference type="SMART" id="SM00448">
    <property type="entry name" value="REC"/>
    <property type="match status" value="1"/>
</dbReference>
<sequence>MVVDDEPEIAQGLTAMLSAITDHQIESFTDPCLALGAFQENRYHLVLTDLRMPKIEGFELLKKIKDVEPDTEVIIMTAVKDQDTIDSSLELGATEIFFKPINLFGIEEAVYKSHAKFMAE</sequence>
<evidence type="ECO:0000259" key="3">
    <source>
        <dbReference type="PROSITE" id="PS50110"/>
    </source>
</evidence>
<dbReference type="Pfam" id="PF00072">
    <property type="entry name" value="Response_reg"/>
    <property type="match status" value="1"/>
</dbReference>
<gene>
    <name evidence="4" type="ORF">H8E41_02600</name>
</gene>
<dbReference type="PANTHER" id="PTHR44591:SF3">
    <property type="entry name" value="RESPONSE REGULATORY DOMAIN-CONTAINING PROTEIN"/>
    <property type="match status" value="1"/>
</dbReference>
<dbReference type="InterPro" id="IPR001789">
    <property type="entry name" value="Sig_transdc_resp-reg_receiver"/>
</dbReference>
<proteinExistence type="predicted"/>
<dbReference type="GO" id="GO:0000160">
    <property type="term" value="P:phosphorelay signal transduction system"/>
    <property type="evidence" value="ECO:0007669"/>
    <property type="project" value="InterPro"/>
</dbReference>
<protein>
    <submittedName>
        <fullName evidence="4">Response regulator</fullName>
    </submittedName>
</protein>
<dbReference type="InterPro" id="IPR050595">
    <property type="entry name" value="Bact_response_regulator"/>
</dbReference>
<dbReference type="PANTHER" id="PTHR44591">
    <property type="entry name" value="STRESS RESPONSE REGULATOR PROTEIN 1"/>
    <property type="match status" value="1"/>
</dbReference>
<dbReference type="SUPFAM" id="SSF52172">
    <property type="entry name" value="CheY-like"/>
    <property type="match status" value="1"/>
</dbReference>